<name>A0A5A7QAM0_STRAF</name>
<reference evidence="2" key="1">
    <citation type="journal article" date="2019" name="Curr. Biol.">
        <title>Genome Sequence of Striga asiatica Provides Insight into the Evolution of Plant Parasitism.</title>
        <authorList>
            <person name="Yoshida S."/>
            <person name="Kim S."/>
            <person name="Wafula E.K."/>
            <person name="Tanskanen J."/>
            <person name="Kim Y.M."/>
            <person name="Honaas L."/>
            <person name="Yang Z."/>
            <person name="Spallek T."/>
            <person name="Conn C.E."/>
            <person name="Ichihashi Y."/>
            <person name="Cheong K."/>
            <person name="Cui S."/>
            <person name="Der J.P."/>
            <person name="Gundlach H."/>
            <person name="Jiao Y."/>
            <person name="Hori C."/>
            <person name="Ishida J.K."/>
            <person name="Kasahara H."/>
            <person name="Kiba T."/>
            <person name="Kim M.S."/>
            <person name="Koo N."/>
            <person name="Laohavisit A."/>
            <person name="Lee Y.H."/>
            <person name="Lumba S."/>
            <person name="McCourt P."/>
            <person name="Mortimer J.C."/>
            <person name="Mutuku J.M."/>
            <person name="Nomura T."/>
            <person name="Sasaki-Sekimoto Y."/>
            <person name="Seto Y."/>
            <person name="Wang Y."/>
            <person name="Wakatake T."/>
            <person name="Sakakibara H."/>
            <person name="Demura T."/>
            <person name="Yamaguchi S."/>
            <person name="Yoneyama K."/>
            <person name="Manabe R.I."/>
            <person name="Nelson D.C."/>
            <person name="Schulman A.H."/>
            <person name="Timko M.P."/>
            <person name="dePamphilis C.W."/>
            <person name="Choi D."/>
            <person name="Shirasu K."/>
        </authorList>
    </citation>
    <scope>NUCLEOTIDE SEQUENCE [LARGE SCALE GENOMIC DNA]</scope>
    <source>
        <strain evidence="2">cv. UVA1</strain>
    </source>
</reference>
<protein>
    <submittedName>
        <fullName evidence="1">Plastid-lipid associated protein PAP / fibrillinfamily protein</fullName>
    </submittedName>
</protein>
<proteinExistence type="predicted"/>
<evidence type="ECO:0000313" key="1">
    <source>
        <dbReference type="EMBL" id="GER42309.1"/>
    </source>
</evidence>
<sequence length="135" mass="15248">MYTRVSGHCAATLGDCRRRVWAAQVDRLEAGFWTAPSGVSGRGRLRSRSGGRRRSHLELTFFGELGPSLQAVGPLQCWRPWISKFDLRFHRLGDGDGGRYRLRWRARRDFGGRGLPNPIYNGGGDVKCTKVIRFV</sequence>
<evidence type="ECO:0000313" key="2">
    <source>
        <dbReference type="Proteomes" id="UP000325081"/>
    </source>
</evidence>
<keyword evidence="2" id="KW-1185">Reference proteome</keyword>
<dbReference type="EMBL" id="BKCP01006294">
    <property type="protein sequence ID" value="GER42309.1"/>
    <property type="molecule type" value="Genomic_DNA"/>
</dbReference>
<gene>
    <name evidence="1" type="ORF">STAS_19088</name>
</gene>
<dbReference type="AlphaFoldDB" id="A0A5A7QAM0"/>
<dbReference type="Proteomes" id="UP000325081">
    <property type="component" value="Unassembled WGS sequence"/>
</dbReference>
<accession>A0A5A7QAM0</accession>
<organism evidence="1 2">
    <name type="scientific">Striga asiatica</name>
    <name type="common">Asiatic witchweed</name>
    <name type="synonym">Buchnera asiatica</name>
    <dbReference type="NCBI Taxonomy" id="4170"/>
    <lineage>
        <taxon>Eukaryota</taxon>
        <taxon>Viridiplantae</taxon>
        <taxon>Streptophyta</taxon>
        <taxon>Embryophyta</taxon>
        <taxon>Tracheophyta</taxon>
        <taxon>Spermatophyta</taxon>
        <taxon>Magnoliopsida</taxon>
        <taxon>eudicotyledons</taxon>
        <taxon>Gunneridae</taxon>
        <taxon>Pentapetalae</taxon>
        <taxon>asterids</taxon>
        <taxon>lamiids</taxon>
        <taxon>Lamiales</taxon>
        <taxon>Orobanchaceae</taxon>
        <taxon>Buchnereae</taxon>
        <taxon>Striga</taxon>
    </lineage>
</organism>
<comment type="caution">
    <text evidence="1">The sequence shown here is derived from an EMBL/GenBank/DDBJ whole genome shotgun (WGS) entry which is preliminary data.</text>
</comment>